<evidence type="ECO:0000313" key="3">
    <source>
        <dbReference type="EMBL" id="KAH0903629.1"/>
    </source>
</evidence>
<evidence type="ECO:0000313" key="4">
    <source>
        <dbReference type="Proteomes" id="UP000824890"/>
    </source>
</evidence>
<proteinExistence type="predicted"/>
<dbReference type="PANTHER" id="PTHR33710">
    <property type="entry name" value="BNAC02G09200D PROTEIN"/>
    <property type="match status" value="1"/>
</dbReference>
<dbReference type="EMBL" id="JAGKQM010000011">
    <property type="protein sequence ID" value="KAH0903629.1"/>
    <property type="molecule type" value="Genomic_DNA"/>
</dbReference>
<comment type="caution">
    <text evidence="3">The sequence shown here is derived from an EMBL/GenBank/DDBJ whole genome shotgun (WGS) entry which is preliminary data.</text>
</comment>
<evidence type="ECO:0000256" key="1">
    <source>
        <dbReference type="SAM" id="Phobius"/>
    </source>
</evidence>
<feature type="non-terminal residue" evidence="3">
    <location>
        <position position="1"/>
    </location>
</feature>
<dbReference type="Gene3D" id="3.60.10.10">
    <property type="entry name" value="Endonuclease/exonuclease/phosphatase"/>
    <property type="match status" value="1"/>
</dbReference>
<dbReference type="SUPFAM" id="SSF56219">
    <property type="entry name" value="DNase I-like"/>
    <property type="match status" value="1"/>
</dbReference>
<reference evidence="3 4" key="1">
    <citation type="submission" date="2021-05" db="EMBL/GenBank/DDBJ databases">
        <title>Genome Assembly of Synthetic Allotetraploid Brassica napus Reveals Homoeologous Exchanges between Subgenomes.</title>
        <authorList>
            <person name="Davis J.T."/>
        </authorList>
    </citation>
    <scope>NUCLEOTIDE SEQUENCE [LARGE SCALE GENOMIC DNA]</scope>
    <source>
        <strain evidence="4">cv. Da-Ae</strain>
        <tissue evidence="3">Seedling</tissue>
    </source>
</reference>
<accession>A0ABQ8BFP8</accession>
<gene>
    <name evidence="3" type="ORF">HID58_043132</name>
</gene>
<sequence length="428" mass="49205">IRKNHSPDIILPVETKNVNSQVKNLAKELGYQNFKIIPACGSSGIYWIILFYIVPIYRLKKAPILFGSHIYIYGNPLKKYRDSQWLKMIESEYAGFFHNKPRLMVGDFNDIKCNSENQGGIRRSVTSLSLFTRMLAALGLQDLKTFGDTLGWASEDLKTFGGRYTWMGKRSKYTIMSKLDRSVANCDWMEMFPNAHVNLLTWIGSDHRPVLINTGGGKKKLNSFVMTQGQESRLLGPISKRAPSDHHQMLQSHISVEKQTECQLNFQTPLNLESVPQQNPLVNEFFISETRKWDATKLRSLLEDDDVNDILSIRPSITNGHDILHLTYSSNGRAKIPPKLKFFWWKILNNGLPVAENIRKRGIQIPKDCQWPKKYGLWRELILLVEKFKSIQFYILCLISFTPTRVNLIIIGHVFLAGKLGFKWLEAT</sequence>
<keyword evidence="1" id="KW-0472">Membrane</keyword>
<dbReference type="Pfam" id="PF13966">
    <property type="entry name" value="zf-RVT"/>
    <property type="match status" value="1"/>
</dbReference>
<name>A0ABQ8BFP8_BRANA</name>
<keyword evidence="1" id="KW-1133">Transmembrane helix</keyword>
<feature type="transmembrane region" description="Helical" evidence="1">
    <location>
        <begin position="36"/>
        <end position="57"/>
    </location>
</feature>
<organism evidence="3 4">
    <name type="scientific">Brassica napus</name>
    <name type="common">Rape</name>
    <dbReference type="NCBI Taxonomy" id="3708"/>
    <lineage>
        <taxon>Eukaryota</taxon>
        <taxon>Viridiplantae</taxon>
        <taxon>Streptophyta</taxon>
        <taxon>Embryophyta</taxon>
        <taxon>Tracheophyta</taxon>
        <taxon>Spermatophyta</taxon>
        <taxon>Magnoliopsida</taxon>
        <taxon>eudicotyledons</taxon>
        <taxon>Gunneridae</taxon>
        <taxon>Pentapetalae</taxon>
        <taxon>rosids</taxon>
        <taxon>malvids</taxon>
        <taxon>Brassicales</taxon>
        <taxon>Brassicaceae</taxon>
        <taxon>Brassiceae</taxon>
        <taxon>Brassica</taxon>
    </lineage>
</organism>
<dbReference type="InterPro" id="IPR026960">
    <property type="entry name" value="RVT-Znf"/>
</dbReference>
<keyword evidence="4" id="KW-1185">Reference proteome</keyword>
<evidence type="ECO:0000259" key="2">
    <source>
        <dbReference type="Pfam" id="PF13966"/>
    </source>
</evidence>
<dbReference type="PANTHER" id="PTHR33710:SF71">
    <property type="entry name" value="ENDONUCLEASE_EXONUCLEASE_PHOSPHATASE DOMAIN-CONTAINING PROTEIN"/>
    <property type="match status" value="1"/>
</dbReference>
<dbReference type="Proteomes" id="UP000824890">
    <property type="component" value="Unassembled WGS sequence"/>
</dbReference>
<protein>
    <recommendedName>
        <fullName evidence="2">Reverse transcriptase zinc-binding domain-containing protein</fullName>
    </recommendedName>
</protein>
<feature type="domain" description="Reverse transcriptase zinc-binding" evidence="2">
    <location>
        <begin position="333"/>
        <end position="371"/>
    </location>
</feature>
<dbReference type="InterPro" id="IPR036691">
    <property type="entry name" value="Endo/exonu/phosph_ase_sf"/>
</dbReference>
<keyword evidence="1" id="KW-0812">Transmembrane</keyword>